<protein>
    <submittedName>
        <fullName evidence="1">Uncharacterized protein</fullName>
    </submittedName>
</protein>
<dbReference type="KEGG" id="ovi:T265_07263"/>
<keyword evidence="2" id="KW-1185">Reference proteome</keyword>
<dbReference type="Proteomes" id="UP000054324">
    <property type="component" value="Unassembled WGS sequence"/>
</dbReference>
<proteinExistence type="predicted"/>
<gene>
    <name evidence="1" type="ORF">T265_07263</name>
</gene>
<dbReference type="GeneID" id="20321442"/>
<evidence type="ECO:0000313" key="2">
    <source>
        <dbReference type="Proteomes" id="UP000054324"/>
    </source>
</evidence>
<reference evidence="1 2" key="1">
    <citation type="submission" date="2013-11" db="EMBL/GenBank/DDBJ databases">
        <title>Opisthorchis viverrini - life in the bile duct.</title>
        <authorList>
            <person name="Young N.D."/>
            <person name="Nagarajan N."/>
            <person name="Lin S.J."/>
            <person name="Korhonen P.K."/>
            <person name="Jex A.R."/>
            <person name="Hall R.S."/>
            <person name="Safavi-Hemami H."/>
            <person name="Kaewkong W."/>
            <person name="Bertrand D."/>
            <person name="Gao S."/>
            <person name="Seet Q."/>
            <person name="Wongkham S."/>
            <person name="Teh B.T."/>
            <person name="Wongkham C."/>
            <person name="Intapan P.M."/>
            <person name="Maleewong W."/>
            <person name="Yang X."/>
            <person name="Hu M."/>
            <person name="Wang Z."/>
            <person name="Hofmann A."/>
            <person name="Sternberg P.W."/>
            <person name="Tan P."/>
            <person name="Wang J."/>
            <person name="Gasser R.B."/>
        </authorList>
    </citation>
    <scope>NUCLEOTIDE SEQUENCE [LARGE SCALE GENOMIC DNA]</scope>
</reference>
<evidence type="ECO:0000313" key="1">
    <source>
        <dbReference type="EMBL" id="KER25221.1"/>
    </source>
</evidence>
<accession>A0A074ZD73</accession>
<organism evidence="1 2">
    <name type="scientific">Opisthorchis viverrini</name>
    <name type="common">Southeast Asian liver fluke</name>
    <dbReference type="NCBI Taxonomy" id="6198"/>
    <lineage>
        <taxon>Eukaryota</taxon>
        <taxon>Metazoa</taxon>
        <taxon>Spiralia</taxon>
        <taxon>Lophotrochozoa</taxon>
        <taxon>Platyhelminthes</taxon>
        <taxon>Trematoda</taxon>
        <taxon>Digenea</taxon>
        <taxon>Opisthorchiida</taxon>
        <taxon>Opisthorchiata</taxon>
        <taxon>Opisthorchiidae</taxon>
        <taxon>Opisthorchis</taxon>
    </lineage>
</organism>
<dbReference type="RefSeq" id="XP_009171005.1">
    <property type="nucleotide sequence ID" value="XM_009172741.1"/>
</dbReference>
<sequence>MDSFIKIRGVDSVGEARQSDDKEEKWSNANQATFWMARSMRNFAMTKQTKERVKLLNTLFESRYTQSARSRLCPDTIVAENVITKQYLASSGAVEDNAYVSRFLQLCIKRDNETVPRNVVVKLWRSGG</sequence>
<name>A0A074ZD73_OPIVI</name>
<dbReference type="AlphaFoldDB" id="A0A074ZD73"/>
<dbReference type="CTD" id="20321442"/>
<dbReference type="EMBL" id="KL596783">
    <property type="protein sequence ID" value="KER25221.1"/>
    <property type="molecule type" value="Genomic_DNA"/>
</dbReference>